<dbReference type="GO" id="GO:0000166">
    <property type="term" value="F:nucleotide binding"/>
    <property type="evidence" value="ECO:0007669"/>
    <property type="project" value="InterPro"/>
</dbReference>
<dbReference type="Pfam" id="PF03104">
    <property type="entry name" value="DNA_pol_B_exo1"/>
    <property type="match status" value="1"/>
</dbReference>
<sequence>ENSRDDVSYVKCDTEKHLLQSFLTFWEQHKPDVITGWNTEFFDIPYICNRILNQFDEKELKRLSPWGGVFSRSVYQMGRSHQVYDIQGVAHLDFFDLYRKFTYTSQESYRLDHIAFIELGERKDGNPYETFSEWYTKDYQSFIEYNITDVELVDKLEDKMKLIDLCLTMAYDAKVNYIDVLGTTKYWDILMYNHLRKKNIVIPQKKKHEKSEKYEGAYVKDPIVGMHKWVMSFDLNSLYPHLIMQYNISPETLMGSPFKKDKDITVDKLLDKKVDDSIMQSLKEKKVTLTPNGALFKKNKRGFLPELMQSIYDDRVKYKRLLLEAKQEYENTKDPKLEKDISRYDNIQMAKKISLNSAYGAIGNSWFRYYDLLVAEAITTSGQLSIRWIERSLNQYLNKTLKTDDLDYVIASDTDSVYITFDKLIDKLPLQGQDTGEIINFLDRLAREKIEPYIDQSYQELSEYINAYEQKMQMSREVIADKSIWTSKKRYILNVWDNEGVRYKEPYLKIMGIEAVKSSTPAPCREKIKDAIKIIMHEDSKVLNSFIQDFRSEFMEMKPELIAYPRSVNGLAKWTESHNLFKKGAPIHCKGAILYNYLLKKNKLTHKYPFIAEGDKIKFLHLKEPNLYQSTSISFPTQLPKEFDFDSILDYDIQFE</sequence>
<feature type="non-terminal residue" evidence="10">
    <location>
        <position position="1"/>
    </location>
</feature>
<dbReference type="SMART" id="SM00486">
    <property type="entry name" value="POLBc"/>
    <property type="match status" value="1"/>
</dbReference>
<evidence type="ECO:0000256" key="3">
    <source>
        <dbReference type="ARBA" id="ARBA00022679"/>
    </source>
</evidence>
<dbReference type="GO" id="GO:0003887">
    <property type="term" value="F:DNA-directed DNA polymerase activity"/>
    <property type="evidence" value="ECO:0007669"/>
    <property type="project" value="UniProtKB-KW"/>
</dbReference>
<dbReference type="InterPro" id="IPR036397">
    <property type="entry name" value="RNaseH_sf"/>
</dbReference>
<dbReference type="GO" id="GO:0006261">
    <property type="term" value="P:DNA-templated DNA replication"/>
    <property type="evidence" value="ECO:0007669"/>
    <property type="project" value="TreeGrafter"/>
</dbReference>
<dbReference type="InterPro" id="IPR006134">
    <property type="entry name" value="DNA-dir_DNA_pol_B_multi_dom"/>
</dbReference>
<dbReference type="PRINTS" id="PR00106">
    <property type="entry name" value="DNAPOLB"/>
</dbReference>
<evidence type="ECO:0000256" key="2">
    <source>
        <dbReference type="ARBA" id="ARBA00012417"/>
    </source>
</evidence>
<dbReference type="InterPro" id="IPR017964">
    <property type="entry name" value="DNA-dir_DNA_pol_B_CS"/>
</dbReference>
<dbReference type="SUPFAM" id="SSF56672">
    <property type="entry name" value="DNA/RNA polymerases"/>
    <property type="match status" value="1"/>
</dbReference>
<evidence type="ECO:0000256" key="4">
    <source>
        <dbReference type="ARBA" id="ARBA00022695"/>
    </source>
</evidence>
<evidence type="ECO:0000259" key="8">
    <source>
        <dbReference type="Pfam" id="PF00136"/>
    </source>
</evidence>
<dbReference type="Gene3D" id="3.30.420.10">
    <property type="entry name" value="Ribonuclease H-like superfamily/Ribonuclease H"/>
    <property type="match status" value="1"/>
</dbReference>
<dbReference type="PANTHER" id="PTHR10322">
    <property type="entry name" value="DNA POLYMERASE CATALYTIC SUBUNIT"/>
    <property type="match status" value="1"/>
</dbReference>
<dbReference type="InterPro" id="IPR006133">
    <property type="entry name" value="DNA-dir_DNA_pol_B_exonuc"/>
</dbReference>
<accession>A0A382CBM0</accession>
<protein>
    <recommendedName>
        <fullName evidence="2">DNA-directed DNA polymerase</fullName>
        <ecNumber evidence="2">2.7.7.7</ecNumber>
    </recommendedName>
</protein>
<feature type="domain" description="DNA-directed DNA polymerase family B exonuclease" evidence="9">
    <location>
        <begin position="11"/>
        <end position="114"/>
    </location>
</feature>
<dbReference type="InterPro" id="IPR012337">
    <property type="entry name" value="RNaseH-like_sf"/>
</dbReference>
<evidence type="ECO:0000313" key="10">
    <source>
        <dbReference type="EMBL" id="SVB23304.1"/>
    </source>
</evidence>
<keyword evidence="5" id="KW-0239">DNA-directed DNA polymerase</keyword>
<dbReference type="Gene3D" id="3.90.1600.10">
    <property type="entry name" value="Palm domain of DNA polymerase"/>
    <property type="match status" value="1"/>
</dbReference>
<dbReference type="EC" id="2.7.7.7" evidence="2"/>
<evidence type="ECO:0000259" key="9">
    <source>
        <dbReference type="Pfam" id="PF03104"/>
    </source>
</evidence>
<dbReference type="EMBL" id="UINC01033666">
    <property type="protein sequence ID" value="SVB23304.1"/>
    <property type="molecule type" value="Genomic_DNA"/>
</dbReference>
<keyword evidence="3" id="KW-0808">Transferase</keyword>
<dbReference type="PANTHER" id="PTHR10322:SF23">
    <property type="entry name" value="DNA POLYMERASE DELTA CATALYTIC SUBUNIT"/>
    <property type="match status" value="1"/>
</dbReference>
<dbReference type="InterPro" id="IPR006172">
    <property type="entry name" value="DNA-dir_DNA_pol_B"/>
</dbReference>
<evidence type="ECO:0000256" key="5">
    <source>
        <dbReference type="ARBA" id="ARBA00022932"/>
    </source>
</evidence>
<evidence type="ECO:0000256" key="7">
    <source>
        <dbReference type="ARBA" id="ARBA00049244"/>
    </source>
</evidence>
<dbReference type="AlphaFoldDB" id="A0A382CBM0"/>
<keyword evidence="4" id="KW-0548">Nucleotidyltransferase</keyword>
<feature type="non-terminal residue" evidence="10">
    <location>
        <position position="656"/>
    </location>
</feature>
<dbReference type="InterPro" id="IPR043502">
    <property type="entry name" value="DNA/RNA_pol_sf"/>
</dbReference>
<comment type="catalytic activity">
    <reaction evidence="7">
        <text>DNA(n) + a 2'-deoxyribonucleoside 5'-triphosphate = DNA(n+1) + diphosphate</text>
        <dbReference type="Rhea" id="RHEA:22508"/>
        <dbReference type="Rhea" id="RHEA-COMP:17339"/>
        <dbReference type="Rhea" id="RHEA-COMP:17340"/>
        <dbReference type="ChEBI" id="CHEBI:33019"/>
        <dbReference type="ChEBI" id="CHEBI:61560"/>
        <dbReference type="ChEBI" id="CHEBI:173112"/>
        <dbReference type="EC" id="2.7.7.7"/>
    </reaction>
</comment>
<name>A0A382CBM0_9ZZZZ</name>
<dbReference type="Gene3D" id="3.40.1820.10">
    <property type="entry name" value="DnaQ-like 3'-5' exonuclease"/>
    <property type="match status" value="1"/>
</dbReference>
<dbReference type="SUPFAM" id="SSF53098">
    <property type="entry name" value="Ribonuclease H-like"/>
    <property type="match status" value="1"/>
</dbReference>
<dbReference type="Gene3D" id="1.20.1280.300">
    <property type="match status" value="1"/>
</dbReference>
<gene>
    <name evidence="10" type="ORF">METZ01_LOCUS176158</name>
</gene>
<evidence type="ECO:0000256" key="6">
    <source>
        <dbReference type="ARBA" id="ARBA00023125"/>
    </source>
</evidence>
<organism evidence="10">
    <name type="scientific">marine metagenome</name>
    <dbReference type="NCBI Taxonomy" id="408172"/>
    <lineage>
        <taxon>unclassified sequences</taxon>
        <taxon>metagenomes</taxon>
        <taxon>ecological metagenomes</taxon>
    </lineage>
</organism>
<proteinExistence type="inferred from homology"/>
<dbReference type="PROSITE" id="PS00116">
    <property type="entry name" value="DNA_POLYMERASE_B"/>
    <property type="match status" value="1"/>
</dbReference>
<dbReference type="Pfam" id="PF00136">
    <property type="entry name" value="DNA_pol_B"/>
    <property type="match status" value="1"/>
</dbReference>
<feature type="domain" description="DNA-directed DNA polymerase family B multifunctional" evidence="8">
    <location>
        <begin position="191"/>
        <end position="422"/>
    </location>
</feature>
<evidence type="ECO:0000256" key="1">
    <source>
        <dbReference type="ARBA" id="ARBA00005755"/>
    </source>
</evidence>
<dbReference type="GO" id="GO:0003677">
    <property type="term" value="F:DNA binding"/>
    <property type="evidence" value="ECO:0007669"/>
    <property type="project" value="UniProtKB-KW"/>
</dbReference>
<comment type="similarity">
    <text evidence="1">Belongs to the DNA polymerase type-B family.</text>
</comment>
<dbReference type="InterPro" id="IPR023211">
    <property type="entry name" value="DNA_pol_palm_dom_sf"/>
</dbReference>
<keyword evidence="6" id="KW-0238">DNA-binding</keyword>
<dbReference type="InterPro" id="IPR050240">
    <property type="entry name" value="DNA_pol_type-B"/>
</dbReference>
<reference evidence="10" key="1">
    <citation type="submission" date="2018-05" db="EMBL/GenBank/DDBJ databases">
        <authorList>
            <person name="Lanie J.A."/>
            <person name="Ng W.-L."/>
            <person name="Kazmierczak K.M."/>
            <person name="Andrzejewski T.M."/>
            <person name="Davidsen T.M."/>
            <person name="Wayne K.J."/>
            <person name="Tettelin H."/>
            <person name="Glass J.I."/>
            <person name="Rusch D."/>
            <person name="Podicherti R."/>
            <person name="Tsui H.-C.T."/>
            <person name="Winkler M.E."/>
        </authorList>
    </citation>
    <scope>NUCLEOTIDE SEQUENCE</scope>
</reference>